<dbReference type="eggNOG" id="COG2226">
    <property type="taxonomic scope" value="Bacteria"/>
</dbReference>
<evidence type="ECO:0000313" key="2">
    <source>
        <dbReference type="EMBL" id="EDM50960.1"/>
    </source>
</evidence>
<dbReference type="EMBL" id="AAVL02000035">
    <property type="protein sequence ID" value="EDM50960.1"/>
    <property type="molecule type" value="Genomic_DNA"/>
</dbReference>
<dbReference type="CDD" id="cd02440">
    <property type="entry name" value="AdoMet_MTases"/>
    <property type="match status" value="1"/>
</dbReference>
<protein>
    <submittedName>
        <fullName evidence="2">Methyltransferase domain protein</fullName>
    </submittedName>
</protein>
<dbReference type="InterPro" id="IPR025714">
    <property type="entry name" value="Methyltranfer_dom"/>
</dbReference>
<dbReference type="GO" id="GO:0008168">
    <property type="term" value="F:methyltransferase activity"/>
    <property type="evidence" value="ECO:0007669"/>
    <property type="project" value="UniProtKB-KW"/>
</dbReference>
<evidence type="ECO:0000259" key="1">
    <source>
        <dbReference type="Pfam" id="PF13847"/>
    </source>
</evidence>
<organism evidence="2 3">
    <name type="scientific">Eubacterium ventriosum ATCC 27560</name>
    <dbReference type="NCBI Taxonomy" id="411463"/>
    <lineage>
        <taxon>Bacteria</taxon>
        <taxon>Bacillati</taxon>
        <taxon>Bacillota</taxon>
        <taxon>Clostridia</taxon>
        <taxon>Eubacteriales</taxon>
        <taxon>Eubacteriaceae</taxon>
        <taxon>Eubacterium</taxon>
    </lineage>
</organism>
<accession>A5Z7Q3</accession>
<keyword evidence="2" id="KW-0808">Transferase</keyword>
<dbReference type="InterPro" id="IPR029063">
    <property type="entry name" value="SAM-dependent_MTases_sf"/>
</dbReference>
<reference evidence="2 3" key="2">
    <citation type="submission" date="2007-04" db="EMBL/GenBank/DDBJ databases">
        <title>Draft genome sequence of Eubacterium ventriosum (ATCC 27560).</title>
        <authorList>
            <person name="Sudarsanam P."/>
            <person name="Ley R."/>
            <person name="Guruge J."/>
            <person name="Turnbaugh P.J."/>
            <person name="Mahowald M."/>
            <person name="Liep D."/>
            <person name="Gordon J."/>
        </authorList>
    </citation>
    <scope>NUCLEOTIDE SEQUENCE [LARGE SCALE GENOMIC DNA]</scope>
    <source>
        <strain evidence="2 3">ATCC 27560</strain>
    </source>
</reference>
<dbReference type="PANTHER" id="PTHR43591">
    <property type="entry name" value="METHYLTRANSFERASE"/>
    <property type="match status" value="1"/>
</dbReference>
<sequence length="204" mass="23698">MFMDSIKERSKIAFNQQALTYDKDIKGQHARNLYPYILNMLKDRHFSSILDLGCGTGELLYQIQQIYHSKDLTGIDISDKMIDIANRKKINNAHFVMGDTEDLPFKNSTFDIVVCNDSFHHYPAPEKVLDEAYRVLKDSGIIIIGDCWQPLFARQLMNLYMKYSKEGDVKIYSKKEMINLLLNKFHNVNWERIGITSCISFATK</sequence>
<evidence type="ECO:0000313" key="3">
    <source>
        <dbReference type="Proteomes" id="UP000006000"/>
    </source>
</evidence>
<reference evidence="2 3" key="1">
    <citation type="submission" date="2007-03" db="EMBL/GenBank/DDBJ databases">
        <authorList>
            <person name="Fulton L."/>
            <person name="Clifton S."/>
            <person name="Fulton B."/>
            <person name="Xu J."/>
            <person name="Minx P."/>
            <person name="Pepin K.H."/>
            <person name="Johnson M."/>
            <person name="Thiruvilangam P."/>
            <person name="Bhonagiri V."/>
            <person name="Nash W.E."/>
            <person name="Mardis E.R."/>
            <person name="Wilson R.K."/>
        </authorList>
    </citation>
    <scope>NUCLEOTIDE SEQUENCE [LARGE SCALE GENOMIC DNA]</scope>
    <source>
        <strain evidence="2 3">ATCC 27560</strain>
    </source>
</reference>
<dbReference type="GO" id="GO:0032259">
    <property type="term" value="P:methylation"/>
    <property type="evidence" value="ECO:0007669"/>
    <property type="project" value="UniProtKB-KW"/>
</dbReference>
<dbReference type="AlphaFoldDB" id="A5Z7Q3"/>
<dbReference type="Gene3D" id="3.40.50.150">
    <property type="entry name" value="Vaccinia Virus protein VP39"/>
    <property type="match status" value="1"/>
</dbReference>
<proteinExistence type="predicted"/>
<dbReference type="HOGENOM" id="CLU_037990_10_1_9"/>
<dbReference type="SUPFAM" id="SSF53335">
    <property type="entry name" value="S-adenosyl-L-methionine-dependent methyltransferases"/>
    <property type="match status" value="1"/>
</dbReference>
<dbReference type="STRING" id="411463.EUBVEN_01740"/>
<name>A5Z7Q3_9FIRM</name>
<gene>
    <name evidence="2" type="ORF">EUBVEN_01740</name>
</gene>
<comment type="caution">
    <text evidence="2">The sequence shown here is derived from an EMBL/GenBank/DDBJ whole genome shotgun (WGS) entry which is preliminary data.</text>
</comment>
<keyword evidence="2" id="KW-0489">Methyltransferase</keyword>
<dbReference type="Pfam" id="PF13847">
    <property type="entry name" value="Methyltransf_31"/>
    <property type="match status" value="1"/>
</dbReference>
<feature type="domain" description="Methyltransferase" evidence="1">
    <location>
        <begin position="48"/>
        <end position="156"/>
    </location>
</feature>
<dbReference type="Proteomes" id="UP000006000">
    <property type="component" value="Unassembled WGS sequence"/>
</dbReference>